<sequence>MSAPEKYILLDANLLAGYYAPQTFNKYSKPAEDKITNLIDAVRTGCAPHARLLTPEICVSEAQTVLSKHANSKWKGTMPKSGDTEAIHGKSYKTIVKKMREDLHGGNVIESIPLARYHVLAKHLITPIDHNLHLKQRVGNKPVKEMGGTDQLICGMAIWLTRFLGHERLHVFTADYRMYKVLEKARKITPRQMETWGIIEMAEKNIGFSWSADYFPQYVYLPQASDKQLRDIFGSWPLPTTKKKTLKHPKAVKEADVETLLALYKAIGVGRDRLPYSPKIEILTRQFNDSTGHSLSEAEIWSYLISRLKKGGGKLNR</sequence>
<evidence type="ECO:0000313" key="2">
    <source>
        <dbReference type="Proteomes" id="UP000427281"/>
    </source>
</evidence>
<dbReference type="AlphaFoldDB" id="A0A6I6A7R6"/>
<name>A0A6I6A7R6_9PLAN</name>
<protein>
    <submittedName>
        <fullName evidence="1">Uncharacterized protein</fullName>
    </submittedName>
</protein>
<organism evidence="1 2">
    <name type="scientific">Gimesia benthica</name>
    <dbReference type="NCBI Taxonomy" id="2608982"/>
    <lineage>
        <taxon>Bacteria</taxon>
        <taxon>Pseudomonadati</taxon>
        <taxon>Planctomycetota</taxon>
        <taxon>Planctomycetia</taxon>
        <taxon>Planctomycetales</taxon>
        <taxon>Planctomycetaceae</taxon>
        <taxon>Gimesia</taxon>
    </lineage>
</organism>
<proteinExistence type="predicted"/>
<dbReference type="Proteomes" id="UP000427281">
    <property type="component" value="Chromosome"/>
</dbReference>
<keyword evidence="2" id="KW-1185">Reference proteome</keyword>
<gene>
    <name evidence="1" type="ORF">F1728_04260</name>
</gene>
<dbReference type="RefSeq" id="WP_155363042.1">
    <property type="nucleotide sequence ID" value="NZ_CP043930.1"/>
</dbReference>
<dbReference type="KEGG" id="gim:F1728_04260"/>
<reference evidence="1 2" key="1">
    <citation type="submission" date="2019-09" db="EMBL/GenBank/DDBJ databases">
        <title>Gimesia benthica sp. nov., a novel bacterium isolated from deep-sea water of the Northwest Indian Ocean.</title>
        <authorList>
            <person name="Dai X."/>
        </authorList>
    </citation>
    <scope>NUCLEOTIDE SEQUENCE [LARGE SCALE GENOMIC DNA]</scope>
    <source>
        <strain evidence="1 2">E7</strain>
    </source>
</reference>
<evidence type="ECO:0000313" key="1">
    <source>
        <dbReference type="EMBL" id="QGQ21950.1"/>
    </source>
</evidence>
<dbReference type="EMBL" id="CP043930">
    <property type="protein sequence ID" value="QGQ21950.1"/>
    <property type="molecule type" value="Genomic_DNA"/>
</dbReference>
<accession>A0A6I6A7R6</accession>